<evidence type="ECO:0000256" key="2">
    <source>
        <dbReference type="ARBA" id="ARBA00007977"/>
    </source>
</evidence>
<evidence type="ECO:0000256" key="5">
    <source>
        <dbReference type="ARBA" id="ARBA00022989"/>
    </source>
</evidence>
<keyword evidence="6 8" id="KW-0472">Membrane</keyword>
<feature type="transmembrane region" description="Helical" evidence="8">
    <location>
        <begin position="175"/>
        <end position="196"/>
    </location>
</feature>
<dbReference type="Proteomes" id="UP001151071">
    <property type="component" value="Unassembled WGS sequence"/>
</dbReference>
<dbReference type="GO" id="GO:0005886">
    <property type="term" value="C:plasma membrane"/>
    <property type="evidence" value="ECO:0007669"/>
    <property type="project" value="UniProtKB-SubCell"/>
</dbReference>
<evidence type="ECO:0000313" key="9">
    <source>
        <dbReference type="EMBL" id="MDA5111043.1"/>
    </source>
</evidence>
<gene>
    <name evidence="9" type="ORF">O3V59_22165</name>
</gene>
<feature type="transmembrane region" description="Helical" evidence="8">
    <location>
        <begin position="303"/>
        <end position="323"/>
    </location>
</feature>
<evidence type="ECO:0000256" key="7">
    <source>
        <dbReference type="SAM" id="MobiDB-lite"/>
    </source>
</evidence>
<feature type="transmembrane region" description="Helical" evidence="8">
    <location>
        <begin position="335"/>
        <end position="353"/>
    </location>
</feature>
<organism evidence="9 10">
    <name type="scientific">Brevibacillus thermoruber</name>
    <dbReference type="NCBI Taxonomy" id="33942"/>
    <lineage>
        <taxon>Bacteria</taxon>
        <taxon>Bacillati</taxon>
        <taxon>Bacillota</taxon>
        <taxon>Bacilli</taxon>
        <taxon>Bacillales</taxon>
        <taxon>Paenibacillaceae</taxon>
        <taxon>Brevibacillus</taxon>
    </lineage>
</organism>
<dbReference type="PANTHER" id="PTHR30106">
    <property type="entry name" value="INNER MEMBRANE PROTEIN YEIH-RELATED"/>
    <property type="match status" value="1"/>
</dbReference>
<dbReference type="AlphaFoldDB" id="A0A9X3TV34"/>
<name>A0A9X3TV34_9BACL</name>
<comment type="subcellular location">
    <subcellularLocation>
        <location evidence="1">Cell membrane</location>
        <topology evidence="1">Multi-pass membrane protein</topology>
    </subcellularLocation>
</comment>
<comment type="similarity">
    <text evidence="2">Belongs to the UPF0324 family.</text>
</comment>
<feature type="transmembrane region" description="Helical" evidence="8">
    <location>
        <begin position="117"/>
        <end position="135"/>
    </location>
</feature>
<evidence type="ECO:0000256" key="8">
    <source>
        <dbReference type="SAM" id="Phobius"/>
    </source>
</evidence>
<dbReference type="RefSeq" id="WP_035301107.1">
    <property type="nucleotide sequence ID" value="NZ_JAPYYP010000063.1"/>
</dbReference>
<dbReference type="InterPro" id="IPR018383">
    <property type="entry name" value="UPF0324_pro"/>
</dbReference>
<accession>A0A9X3TV34</accession>
<dbReference type="Pfam" id="PF03601">
    <property type="entry name" value="Cons_hypoth698"/>
    <property type="match status" value="1"/>
</dbReference>
<feature type="transmembrane region" description="Helical" evidence="8">
    <location>
        <begin position="147"/>
        <end position="169"/>
    </location>
</feature>
<keyword evidence="3" id="KW-1003">Cell membrane</keyword>
<feature type="transmembrane region" description="Helical" evidence="8">
    <location>
        <begin position="270"/>
        <end position="291"/>
    </location>
</feature>
<keyword evidence="4 8" id="KW-0812">Transmembrane</keyword>
<feature type="region of interest" description="Disordered" evidence="7">
    <location>
        <begin position="1"/>
        <end position="20"/>
    </location>
</feature>
<sequence length="354" mass="37737">MFTQLKESVPMKKDAQAKRQSTGANKAPAAWLWLAGVGFTFVVALLGYGLAQVPGFNRVGQLACAILIAVAYRQIWGYPEAIRPGIQFSAKRLLRLAIILYGLKLNIDVVIHEGLGLLLYGAGVIVLAIFLTLLIAKWLKADTSLSLMLGVGTGICGAAAIAAVSPIIKAKDEDTAIGVGIIALVGTIFAITYTILRPILPLSPIEYGTWSGMSLHEIAHVALAAAPAGQDGLAIGLLAKLGRVLLLVPLCFILMYWMKQKGKVDGNTKIEFPWFLIGFIAMSIFGSYVLGKQIPVSDGFNNGISSLTTFVLTMAMVGLGLNVNLRDLRTKASRPLIAMAITSVLLSALMFVLV</sequence>
<evidence type="ECO:0000256" key="4">
    <source>
        <dbReference type="ARBA" id="ARBA00022692"/>
    </source>
</evidence>
<proteinExistence type="inferred from homology"/>
<reference evidence="9" key="1">
    <citation type="submission" date="2022-12" db="EMBL/GenBank/DDBJ databases">
        <title>Draft genome sequence of the thermophilic strain Brevibacillus thermoruber HT42, isolated from Los Humeros, Puebla, Mexico, with biotechnological potential.</title>
        <authorList>
            <person name="Lara Sanchez J."/>
            <person name="Solis Palacios R."/>
            <person name="Bustos Baena A.S."/>
            <person name="Ruz Baez A.E."/>
            <person name="Espinosa Luna G."/>
            <person name="Oliart Ros R.M."/>
        </authorList>
    </citation>
    <scope>NUCLEOTIDE SEQUENCE</scope>
    <source>
        <strain evidence="9">HT42</strain>
    </source>
</reference>
<protein>
    <submittedName>
        <fullName evidence="9">Sulfate exporter family transporter</fullName>
    </submittedName>
</protein>
<feature type="transmembrane region" description="Helical" evidence="8">
    <location>
        <begin position="234"/>
        <end position="258"/>
    </location>
</feature>
<keyword evidence="5 8" id="KW-1133">Transmembrane helix</keyword>
<evidence type="ECO:0000313" key="10">
    <source>
        <dbReference type="Proteomes" id="UP001151071"/>
    </source>
</evidence>
<dbReference type="EMBL" id="JAPYYP010000063">
    <property type="protein sequence ID" value="MDA5111043.1"/>
    <property type="molecule type" value="Genomic_DNA"/>
</dbReference>
<evidence type="ECO:0000256" key="6">
    <source>
        <dbReference type="ARBA" id="ARBA00023136"/>
    </source>
</evidence>
<keyword evidence="10" id="KW-1185">Reference proteome</keyword>
<comment type="caution">
    <text evidence="9">The sequence shown here is derived from an EMBL/GenBank/DDBJ whole genome shotgun (WGS) entry which is preliminary data.</text>
</comment>
<evidence type="ECO:0000256" key="3">
    <source>
        <dbReference type="ARBA" id="ARBA00022475"/>
    </source>
</evidence>
<evidence type="ECO:0000256" key="1">
    <source>
        <dbReference type="ARBA" id="ARBA00004651"/>
    </source>
</evidence>
<dbReference type="PANTHER" id="PTHR30106:SF2">
    <property type="entry name" value="UPF0324 INNER MEMBRANE PROTEIN YEIH"/>
    <property type="match status" value="1"/>
</dbReference>
<feature type="transmembrane region" description="Helical" evidence="8">
    <location>
        <begin position="29"/>
        <end position="49"/>
    </location>
</feature>